<dbReference type="RefSeq" id="WP_306887183.1">
    <property type="nucleotide sequence ID" value="NZ_JAUSUL010000004.1"/>
</dbReference>
<dbReference type="Proteomes" id="UP001229244">
    <property type="component" value="Unassembled WGS sequence"/>
</dbReference>
<dbReference type="AlphaFoldDB" id="A0AAE3VSF3"/>
<dbReference type="Gene3D" id="3.40.50.720">
    <property type="entry name" value="NAD(P)-binding Rossmann-like Domain"/>
    <property type="match status" value="1"/>
</dbReference>
<dbReference type="PRINTS" id="PR00081">
    <property type="entry name" value="GDHRDH"/>
</dbReference>
<evidence type="ECO:0000256" key="1">
    <source>
        <dbReference type="ARBA" id="ARBA00006484"/>
    </source>
</evidence>
<dbReference type="Pfam" id="PF00106">
    <property type="entry name" value="adh_short"/>
    <property type="match status" value="1"/>
</dbReference>
<protein>
    <submittedName>
        <fullName evidence="4">NAD(P)-dependent dehydrogenase (Short-subunit alcohol dehydrogenase family)</fullName>
    </submittedName>
</protein>
<dbReference type="PROSITE" id="PS00061">
    <property type="entry name" value="ADH_SHORT"/>
    <property type="match status" value="1"/>
</dbReference>
<dbReference type="InterPro" id="IPR036291">
    <property type="entry name" value="NAD(P)-bd_dom_sf"/>
</dbReference>
<comment type="similarity">
    <text evidence="1 3">Belongs to the short-chain dehydrogenases/reductases (SDR) family.</text>
</comment>
<name>A0AAE3VSF3_9HYPH</name>
<evidence type="ECO:0000256" key="2">
    <source>
        <dbReference type="ARBA" id="ARBA00023002"/>
    </source>
</evidence>
<keyword evidence="2" id="KW-0560">Oxidoreductase</keyword>
<dbReference type="SUPFAM" id="SSF51735">
    <property type="entry name" value="NAD(P)-binding Rossmann-fold domains"/>
    <property type="match status" value="1"/>
</dbReference>
<evidence type="ECO:0000313" key="5">
    <source>
        <dbReference type="Proteomes" id="UP001229244"/>
    </source>
</evidence>
<dbReference type="EMBL" id="JAUSUL010000004">
    <property type="protein sequence ID" value="MDQ0317281.1"/>
    <property type="molecule type" value="Genomic_DNA"/>
</dbReference>
<evidence type="ECO:0000256" key="3">
    <source>
        <dbReference type="RuleBase" id="RU000363"/>
    </source>
</evidence>
<sequence length="253" mass="25723">MKPTDLGAIVTGGGSGLGEATARMLAARGAKVGVLDLDRAKADAVAADIGGVALGCDVTDAQGAEAAIAEAASALGGIRILVNCAGVGVAARILGRDGPMPLADFETVIRINLIGTFNMMRLAAAQMADLDPLEDGSRGAIVNTASVAATDGQIGQSAYAASKGGIVSLALPAAREFARIGVRVNTVAPGIFFTPLLYNIPEEARGRLAESIPFPSRLGDPSEFADAVLFIIENAYLNGEVIRLDGAVRLPPK</sequence>
<dbReference type="InterPro" id="IPR002347">
    <property type="entry name" value="SDR_fam"/>
</dbReference>
<reference evidence="4" key="1">
    <citation type="submission" date="2023-07" db="EMBL/GenBank/DDBJ databases">
        <title>Genomic Encyclopedia of Type Strains, Phase IV (KMG-IV): sequencing the most valuable type-strain genomes for metagenomic binning, comparative biology and taxonomic classification.</title>
        <authorList>
            <person name="Goeker M."/>
        </authorList>
    </citation>
    <scope>NUCLEOTIDE SEQUENCE</scope>
    <source>
        <strain evidence="4">DSM 21202</strain>
    </source>
</reference>
<accession>A0AAE3VSF3</accession>
<dbReference type="PANTHER" id="PTHR43658:SF8">
    <property type="entry name" value="17-BETA-HYDROXYSTEROID DEHYDROGENASE 14-RELATED"/>
    <property type="match status" value="1"/>
</dbReference>
<organism evidence="4 5">
    <name type="scientific">Amorphus orientalis</name>
    <dbReference type="NCBI Taxonomy" id="649198"/>
    <lineage>
        <taxon>Bacteria</taxon>
        <taxon>Pseudomonadati</taxon>
        <taxon>Pseudomonadota</taxon>
        <taxon>Alphaproteobacteria</taxon>
        <taxon>Hyphomicrobiales</taxon>
        <taxon>Amorphaceae</taxon>
        <taxon>Amorphus</taxon>
    </lineage>
</organism>
<evidence type="ECO:0000313" key="4">
    <source>
        <dbReference type="EMBL" id="MDQ0317281.1"/>
    </source>
</evidence>
<comment type="caution">
    <text evidence="4">The sequence shown here is derived from an EMBL/GenBank/DDBJ whole genome shotgun (WGS) entry which is preliminary data.</text>
</comment>
<dbReference type="GO" id="GO:0016491">
    <property type="term" value="F:oxidoreductase activity"/>
    <property type="evidence" value="ECO:0007669"/>
    <property type="project" value="UniProtKB-KW"/>
</dbReference>
<dbReference type="PRINTS" id="PR00080">
    <property type="entry name" value="SDRFAMILY"/>
</dbReference>
<dbReference type="InterPro" id="IPR020904">
    <property type="entry name" value="Sc_DH/Rdtase_CS"/>
</dbReference>
<dbReference type="FunFam" id="3.40.50.720:FF:000084">
    <property type="entry name" value="Short-chain dehydrogenase reductase"/>
    <property type="match status" value="1"/>
</dbReference>
<keyword evidence="5" id="KW-1185">Reference proteome</keyword>
<dbReference type="PANTHER" id="PTHR43658">
    <property type="entry name" value="SHORT-CHAIN DEHYDROGENASE/REDUCTASE"/>
    <property type="match status" value="1"/>
</dbReference>
<gene>
    <name evidence="4" type="ORF">J2S73_003758</name>
</gene>
<proteinExistence type="inferred from homology"/>